<dbReference type="RefSeq" id="WP_188476555.1">
    <property type="nucleotide sequence ID" value="NZ_BMFJ01000001.1"/>
</dbReference>
<dbReference type="Proteomes" id="UP000612855">
    <property type="component" value="Unassembled WGS sequence"/>
</dbReference>
<dbReference type="Gene3D" id="1.10.238.10">
    <property type="entry name" value="EF-hand"/>
    <property type="match status" value="1"/>
</dbReference>
<reference evidence="3" key="1">
    <citation type="journal article" date="2019" name="Int. J. Syst. Evol. Microbiol.">
        <title>The Global Catalogue of Microorganisms (GCM) 10K type strain sequencing project: providing services to taxonomists for standard genome sequencing and annotation.</title>
        <authorList>
            <consortium name="The Broad Institute Genomics Platform"/>
            <consortium name="The Broad Institute Genome Sequencing Center for Infectious Disease"/>
            <person name="Wu L."/>
            <person name="Ma J."/>
        </authorList>
    </citation>
    <scope>NUCLEOTIDE SEQUENCE [LARGE SCALE GENOMIC DNA]</scope>
    <source>
        <strain evidence="3">CGMCC 1.12664</strain>
    </source>
</reference>
<keyword evidence="3" id="KW-1185">Reference proteome</keyword>
<evidence type="ECO:0000313" key="3">
    <source>
        <dbReference type="Proteomes" id="UP000612855"/>
    </source>
</evidence>
<feature type="signal peptide" evidence="1">
    <location>
        <begin position="1"/>
        <end position="21"/>
    </location>
</feature>
<evidence type="ECO:0008006" key="4">
    <source>
        <dbReference type="Google" id="ProtNLM"/>
    </source>
</evidence>
<keyword evidence="1" id="KW-0732">Signal</keyword>
<dbReference type="AlphaFoldDB" id="A0A917A2A0"/>
<dbReference type="SUPFAM" id="SSF47473">
    <property type="entry name" value="EF-hand"/>
    <property type="match status" value="1"/>
</dbReference>
<dbReference type="InterPro" id="IPR011992">
    <property type="entry name" value="EF-hand-dom_pair"/>
</dbReference>
<proteinExistence type="predicted"/>
<evidence type="ECO:0000256" key="1">
    <source>
        <dbReference type="SAM" id="SignalP"/>
    </source>
</evidence>
<organism evidence="2 3">
    <name type="scientific">Primorskyibacter flagellatus</name>
    <dbReference type="NCBI Taxonomy" id="1387277"/>
    <lineage>
        <taxon>Bacteria</taxon>
        <taxon>Pseudomonadati</taxon>
        <taxon>Pseudomonadota</taxon>
        <taxon>Alphaproteobacteria</taxon>
        <taxon>Rhodobacterales</taxon>
        <taxon>Roseobacteraceae</taxon>
        <taxon>Primorskyibacter</taxon>
    </lineage>
</organism>
<accession>A0A917A2A0</accession>
<feature type="chain" id="PRO_5037723980" description="EF-hand domain-containing protein" evidence="1">
    <location>
        <begin position="22"/>
        <end position="79"/>
    </location>
</feature>
<sequence>MTKTLTLTAAILGLAATPLLAETMVQDTDGNGAYSLSELVVVYPDLTPEIFGQIDTDTSGDVSEAELADAVDAGVLAAG</sequence>
<protein>
    <recommendedName>
        <fullName evidence="4">EF-hand domain-containing protein</fullName>
    </recommendedName>
</protein>
<dbReference type="InterPro" id="IPR018247">
    <property type="entry name" value="EF_Hand_1_Ca_BS"/>
</dbReference>
<gene>
    <name evidence="2" type="ORF">GCM10011360_09890</name>
</gene>
<dbReference type="PROSITE" id="PS00018">
    <property type="entry name" value="EF_HAND_1"/>
    <property type="match status" value="1"/>
</dbReference>
<name>A0A917A2A0_9RHOB</name>
<evidence type="ECO:0000313" key="2">
    <source>
        <dbReference type="EMBL" id="GGE23366.1"/>
    </source>
</evidence>
<comment type="caution">
    <text evidence="2">The sequence shown here is derived from an EMBL/GenBank/DDBJ whole genome shotgun (WGS) entry which is preliminary data.</text>
</comment>
<dbReference type="EMBL" id="BMFJ01000001">
    <property type="protein sequence ID" value="GGE23366.1"/>
    <property type="molecule type" value="Genomic_DNA"/>
</dbReference>